<dbReference type="SUPFAM" id="SSF52016">
    <property type="entry name" value="LeuD/IlvD-like"/>
    <property type="match status" value="1"/>
</dbReference>
<evidence type="ECO:0000313" key="2">
    <source>
        <dbReference type="Proteomes" id="UP000005466"/>
    </source>
</evidence>
<gene>
    <name evidence="1" type="primary">acnA</name>
    <name evidence="1" type="ORF">Pgy4_37511</name>
</gene>
<dbReference type="GO" id="GO:0003994">
    <property type="term" value="F:aconitate hydratase activity"/>
    <property type="evidence" value="ECO:0007669"/>
    <property type="project" value="UniProtKB-EC"/>
</dbReference>
<accession>F3CHC9</accession>
<dbReference type="HOGENOM" id="CLU_3281623_0_0_6"/>
<proteinExistence type="predicted"/>
<dbReference type="AlphaFoldDB" id="F3CHC9"/>
<dbReference type="InterPro" id="IPR015928">
    <property type="entry name" value="Aconitase/3IPM_dehydase_swvl"/>
</dbReference>
<dbReference type="EC" id="4.2.1.3" evidence="1"/>
<reference evidence="1 2" key="1">
    <citation type="journal article" date="2011" name="PLoS Pathog.">
        <title>Dynamic evolution of pathogenicity revealed by sequencing and comparative genomics of 19 Pseudomonas syringae isolates.</title>
        <authorList>
            <person name="Baltrus D.A."/>
            <person name="Nishimura M.T."/>
            <person name="Romanchuk A."/>
            <person name="Chang J.H."/>
            <person name="Mukhtar M.S."/>
            <person name="Cherkis K."/>
            <person name="Roach J."/>
            <person name="Grant S.R."/>
            <person name="Jones C.D."/>
            <person name="Dangl J.L."/>
        </authorList>
    </citation>
    <scope>NUCLEOTIDE SEQUENCE [LARGE SCALE GENOMIC DNA]</scope>
    <source>
        <strain evidence="2">race 4</strain>
    </source>
</reference>
<comment type="caution">
    <text evidence="1">The sequence shown here is derived from an EMBL/GenBank/DDBJ whole genome shotgun (WGS) entry which is preliminary data.</text>
</comment>
<sequence>TLNINRQDGSKETVDVLCRIDTLNEVEYFKAGGILHYVLRQLIAS</sequence>
<dbReference type="EMBL" id="ADWY01003012">
    <property type="protein sequence ID" value="EGH18671.1"/>
    <property type="molecule type" value="Genomic_DNA"/>
</dbReference>
<dbReference type="Gene3D" id="3.20.19.10">
    <property type="entry name" value="Aconitase, domain 4"/>
    <property type="match status" value="1"/>
</dbReference>
<name>F3CHC9_PSESG</name>
<organism evidence="1 2">
    <name type="scientific">Pseudomonas savastanoi pv. glycinea str. race 4</name>
    <dbReference type="NCBI Taxonomy" id="875330"/>
    <lineage>
        <taxon>Bacteria</taxon>
        <taxon>Pseudomonadati</taxon>
        <taxon>Pseudomonadota</taxon>
        <taxon>Gammaproteobacteria</taxon>
        <taxon>Pseudomonadales</taxon>
        <taxon>Pseudomonadaceae</taxon>
        <taxon>Pseudomonas</taxon>
    </lineage>
</organism>
<keyword evidence="1" id="KW-0456">Lyase</keyword>
<dbReference type="Proteomes" id="UP000005466">
    <property type="component" value="Unassembled WGS sequence"/>
</dbReference>
<feature type="non-terminal residue" evidence="1">
    <location>
        <position position="1"/>
    </location>
</feature>
<protein>
    <submittedName>
        <fullName evidence="1">Aconitate hydratase</fullName>
        <ecNumber evidence="1">4.2.1.3</ecNumber>
    </submittedName>
</protein>
<evidence type="ECO:0000313" key="1">
    <source>
        <dbReference type="EMBL" id="EGH18671.1"/>
    </source>
</evidence>